<dbReference type="Pfam" id="PF04443">
    <property type="entry name" value="LuxE"/>
    <property type="match status" value="1"/>
</dbReference>
<accession>A0A3P3QPL6</accession>
<feature type="domain" description="Acyl-protein synthetase LuxE" evidence="1">
    <location>
        <begin position="3"/>
        <end position="351"/>
    </location>
</feature>
<dbReference type="GO" id="GO:0047474">
    <property type="term" value="F:long-chain fatty acid--protein ligase activity"/>
    <property type="evidence" value="ECO:0007669"/>
    <property type="project" value="InterPro"/>
</dbReference>
<comment type="caution">
    <text evidence="2">The sequence shown here is derived from an EMBL/GenBank/DDBJ whole genome shotgun (WGS) entry which is preliminary data.</text>
</comment>
<dbReference type="OrthoDB" id="3597198at2"/>
<evidence type="ECO:0000313" key="3">
    <source>
        <dbReference type="Proteomes" id="UP000276260"/>
    </source>
</evidence>
<dbReference type="SUPFAM" id="SSF56801">
    <property type="entry name" value="Acetyl-CoA synthetase-like"/>
    <property type="match status" value="1"/>
</dbReference>
<dbReference type="Gene3D" id="3.40.50.12780">
    <property type="entry name" value="N-terminal domain of ligase-like"/>
    <property type="match status" value="1"/>
</dbReference>
<gene>
    <name evidence="2" type="ORF">EIK76_03655</name>
</gene>
<reference evidence="2 3" key="1">
    <citation type="submission" date="2018-11" db="EMBL/GenBank/DDBJ databases">
        <title>Draft genome analysis of Rheinheimera mesophila isolated from an industrial waste site.</title>
        <authorList>
            <person name="Yu Q."/>
            <person name="Qi Y."/>
            <person name="Zhang H."/>
            <person name="Lu Y."/>
            <person name="Pu J."/>
        </authorList>
    </citation>
    <scope>NUCLEOTIDE SEQUENCE [LARGE SCALE GENOMIC DNA]</scope>
    <source>
        <strain evidence="2 3">IITR13</strain>
    </source>
</reference>
<evidence type="ECO:0000313" key="2">
    <source>
        <dbReference type="EMBL" id="RRJ23192.1"/>
    </source>
</evidence>
<dbReference type="GO" id="GO:0008218">
    <property type="term" value="P:bioluminescence"/>
    <property type="evidence" value="ECO:0007669"/>
    <property type="project" value="InterPro"/>
</dbReference>
<sequence>MLIEREPYSLTADEKQPLLLAELNQLTQHHQQHCAPYQQLIKAQWPDFVTAKQTTELPYLAVRLFKQFKLQSVPDDEVFKVLYSSGTTGTPSRIVLDSATAALQSKILVKIMQHWLGKARLPMLIIDHPGVIKDRSNFSARGAGIQGLSFMGRNHCYALNDDMSINVEALEQFCQQFGDGPVFVFGFTFMVWQFFIQQLKQQQKTISLPQAVLLHSGGWKKLQDQAVDNSTFKQQVLTQTGIRRVHNFYGMVEQVGAIFVECEQGHLHCPSYADVLVRKPGSWQTAALGEEGVLQLLSTLPRSYPGHSLLSEDRAVLLGEDNCPCGRPGKYFHILGRLPQAEARGCSDTFSPSAKSEAAL</sequence>
<protein>
    <submittedName>
        <fullName evidence="2">Acyl-protein synthetase</fullName>
    </submittedName>
</protein>
<dbReference type="RefSeq" id="WP_046519997.1">
    <property type="nucleotide sequence ID" value="NZ_LAVS01000022.1"/>
</dbReference>
<evidence type="ECO:0000259" key="1">
    <source>
        <dbReference type="Pfam" id="PF04443"/>
    </source>
</evidence>
<organism evidence="2 3">
    <name type="scientific">Rheinheimera mesophila</name>
    <dbReference type="NCBI Taxonomy" id="1547515"/>
    <lineage>
        <taxon>Bacteria</taxon>
        <taxon>Pseudomonadati</taxon>
        <taxon>Pseudomonadota</taxon>
        <taxon>Gammaproteobacteria</taxon>
        <taxon>Chromatiales</taxon>
        <taxon>Chromatiaceae</taxon>
        <taxon>Rheinheimera</taxon>
    </lineage>
</organism>
<name>A0A3P3QPL6_9GAMM</name>
<dbReference type="EMBL" id="RRCF01000001">
    <property type="protein sequence ID" value="RRJ23192.1"/>
    <property type="molecule type" value="Genomic_DNA"/>
</dbReference>
<dbReference type="AlphaFoldDB" id="A0A3P3QPL6"/>
<keyword evidence="3" id="KW-1185">Reference proteome</keyword>
<proteinExistence type="predicted"/>
<dbReference type="InterPro" id="IPR007534">
    <property type="entry name" value="LuxE"/>
</dbReference>
<dbReference type="InterPro" id="IPR042099">
    <property type="entry name" value="ANL_N_sf"/>
</dbReference>
<dbReference type="Proteomes" id="UP000276260">
    <property type="component" value="Unassembled WGS sequence"/>
</dbReference>